<feature type="coiled-coil region" evidence="1">
    <location>
        <begin position="596"/>
        <end position="767"/>
    </location>
</feature>
<comment type="caution">
    <text evidence="3">The sequence shown here is derived from an EMBL/GenBank/DDBJ whole genome shotgun (WGS) entry which is preliminary data.</text>
</comment>
<accession>A0AAN7WJD1</accession>
<proteinExistence type="predicted"/>
<gene>
    <name evidence="3" type="ORF">RI543_001242</name>
</gene>
<dbReference type="Proteomes" id="UP001306508">
    <property type="component" value="Unassembled WGS sequence"/>
</dbReference>
<feature type="coiled-coil region" evidence="1">
    <location>
        <begin position="243"/>
        <end position="305"/>
    </location>
</feature>
<organism evidence="3 4">
    <name type="scientific">Arxiozyma heterogenica</name>
    <dbReference type="NCBI Taxonomy" id="278026"/>
    <lineage>
        <taxon>Eukaryota</taxon>
        <taxon>Fungi</taxon>
        <taxon>Dikarya</taxon>
        <taxon>Ascomycota</taxon>
        <taxon>Saccharomycotina</taxon>
        <taxon>Saccharomycetes</taxon>
        <taxon>Saccharomycetales</taxon>
        <taxon>Saccharomycetaceae</taxon>
        <taxon>Arxiozyma</taxon>
    </lineage>
</organism>
<feature type="region of interest" description="Disordered" evidence="2">
    <location>
        <begin position="73"/>
        <end position="92"/>
    </location>
</feature>
<name>A0AAN7WJD1_9SACH</name>
<keyword evidence="4" id="KW-1185">Reference proteome</keyword>
<evidence type="ECO:0000313" key="4">
    <source>
        <dbReference type="Proteomes" id="UP001306508"/>
    </source>
</evidence>
<protein>
    <submittedName>
        <fullName evidence="3">Uncharacterized protein</fullName>
    </submittedName>
</protein>
<evidence type="ECO:0000256" key="2">
    <source>
        <dbReference type="SAM" id="MobiDB-lite"/>
    </source>
</evidence>
<reference evidence="4" key="1">
    <citation type="submission" date="2023-07" db="EMBL/GenBank/DDBJ databases">
        <title>A draft genome of Kazachstania heterogenica Y-27499.</title>
        <authorList>
            <person name="Donic C."/>
            <person name="Kralova J.S."/>
            <person name="Fidel L."/>
            <person name="Ben-Dor S."/>
            <person name="Jung S."/>
        </authorList>
    </citation>
    <scope>NUCLEOTIDE SEQUENCE [LARGE SCALE GENOMIC DNA]</scope>
    <source>
        <strain evidence="4">Y27499</strain>
    </source>
</reference>
<evidence type="ECO:0000313" key="3">
    <source>
        <dbReference type="EMBL" id="KAK5781400.1"/>
    </source>
</evidence>
<keyword evidence="1" id="KW-0175">Coiled coil</keyword>
<dbReference type="AlphaFoldDB" id="A0AAN7WJD1"/>
<dbReference type="EMBL" id="JAWIZZ010000036">
    <property type="protein sequence ID" value="KAK5781400.1"/>
    <property type="molecule type" value="Genomic_DNA"/>
</dbReference>
<evidence type="ECO:0000256" key="1">
    <source>
        <dbReference type="SAM" id="Coils"/>
    </source>
</evidence>
<sequence>MSNFFRDSSLGFKSRSNIFSKFKNKETSLTNTKSNQTNISLNEDNGHLSFIDDEADTSITNTLMLISKNNSNSGLTNTHGDSDQTTQQTSDESIVLGPSQKVFFSSTPINNNQNNTNYSLNNVNSIKMSNAKNQINTEPINDDDDFEITEVREIDDQKDKISLPNINDNTAALTNNNNQLIAKTVTPTRSNKEITSSTMIDISNSSSNDVLLEAFTNTQRICSNLKQELILKQSENSKMKIKLNSCENDINKVNIKIESFKKQLAELENKSRKLLSQKETDNGKIRNLKKEYETSKKIVNGYRDDIILLKTLLNKIQDSKRDIEIESTKRAKEIEYLKRELDDCSGQLSEEKIKNGSLTHELGTFKNEIVGEIKQLTELSWDDFLKKNMTNNKEFFDNLNNDLKNNSKTEFEKILTTIEDNDGTLFERLGEEYNIILKSLNKIEANSIQESRSISDTSSSLKQIIIENINFAKKALLHEILKGNETSINSFNNSFLEITKNNQIFSDQIQQMCTQFGEYQEKLILSKEYEQTIKDLEMEICSLKQQINENMSLIGIKDAQLEENSSTYTEQNSKLVTYKQEEEKLMILVNQNNIKLEKCEQELSYYQNLLNTEKANFDNKLASQNEINSAIISENETLKQRLQELQSYKTTWEQEQESKLEKFQKINDQFQKLNVETIQLKAHELELEEENRNLRKSIESNKESFQENISEIKFLRQNIASYNTERQEFIAEKLCLQDKNEECHSIIKQLKAEVTWFKDKMKNLEQNNYKKDVNAKENNSKTNDTQYHKERSNSIFLQTQILKDPIKKNILQQNKINNQRKKTSRTKIEKNHAFEINGKKKSMDDEFELSFSSTDDLELTNSSLLYVKPLNPKIKMTSRKENKKKLLLVDDFDLEEPISKKTNLNKRIKK</sequence>